<evidence type="ECO:0000259" key="1">
    <source>
        <dbReference type="Pfam" id="PF07905"/>
    </source>
</evidence>
<keyword evidence="4" id="KW-1185">Reference proteome</keyword>
<dbReference type="InterPro" id="IPR025736">
    <property type="entry name" value="PucR_C-HTH_dom"/>
</dbReference>
<dbReference type="EMBL" id="WRPP01000001">
    <property type="protein sequence ID" value="MVU76392.1"/>
    <property type="molecule type" value="Genomic_DNA"/>
</dbReference>
<evidence type="ECO:0000313" key="4">
    <source>
        <dbReference type="Proteomes" id="UP000466794"/>
    </source>
</evidence>
<dbReference type="RefSeq" id="WP_157355176.1">
    <property type="nucleotide sequence ID" value="NZ_WRPP01000001.1"/>
</dbReference>
<dbReference type="PANTHER" id="PTHR33744:SF1">
    <property type="entry name" value="DNA-BINDING TRANSCRIPTIONAL ACTIVATOR ADER"/>
    <property type="match status" value="1"/>
</dbReference>
<dbReference type="Gene3D" id="1.10.10.2840">
    <property type="entry name" value="PucR C-terminal helix-turn-helix domain"/>
    <property type="match status" value="1"/>
</dbReference>
<comment type="caution">
    <text evidence="3">The sequence shown here is derived from an EMBL/GenBank/DDBJ whole genome shotgun (WGS) entry which is preliminary data.</text>
</comment>
<sequence length="496" mass="52587">MLVEQVLELSDLGVAPMWAPRRALRRTVTGVTTVDVGNPASYLSPGEIVLTGLAWWQPQHAESVGGFVAAARAAGTVALIAGEGVHGRIPEELVEACRRHGLPLFSVPCGTTFRAIVDRIYLRLWSDMRASDSPALPSTVMDELWEAITSAAPLDELLATAVERLGLPPLELASASGRVIAASGPGAADATHPTRLGVGPAPRSPFDGWFLRTGRVVSRAQQPVLDELATLLSRAFTTHRALLDEQATATAELLAALEAEDAQTISATMHELDLGADDKLTPLVVRIPGAPDTWAVDAVHELLAGTPGRFVVCANRSGEAIGLTTAPTHRLTDTVTQRLATIRTLLAEDPALAVGIGPSADTSTLTTALARAQYAADAAEQRPPTSTRVCTASEMTNLSALLEGLPTAVSQAFQTAVIGPIVDYDAEKGAQLLETLQSFLNNDGSWTRTSAAMHLHVNTIHYRIERIEALTGRRVLDPQGRLDLYAALTLHQRGAA</sequence>
<name>A0A7K1UPX2_9NOCA</name>
<reference evidence="3 4" key="1">
    <citation type="submission" date="2019-12" db="EMBL/GenBank/DDBJ databases">
        <title>Nocardia sp. nov. ET3-3 isolated from soil.</title>
        <authorList>
            <person name="Kanchanasin P."/>
            <person name="Tanasupawat S."/>
            <person name="Yuki M."/>
            <person name="Kudo T."/>
        </authorList>
    </citation>
    <scope>NUCLEOTIDE SEQUENCE [LARGE SCALE GENOMIC DNA]</scope>
    <source>
        <strain evidence="3 4">ET3-3</strain>
    </source>
</reference>
<dbReference type="Proteomes" id="UP000466794">
    <property type="component" value="Unassembled WGS sequence"/>
</dbReference>
<accession>A0A7K1UPX2</accession>
<dbReference type="PANTHER" id="PTHR33744">
    <property type="entry name" value="CARBOHYDRATE DIACID REGULATOR"/>
    <property type="match status" value="1"/>
</dbReference>
<dbReference type="Pfam" id="PF13556">
    <property type="entry name" value="HTH_30"/>
    <property type="match status" value="1"/>
</dbReference>
<dbReference type="InterPro" id="IPR042070">
    <property type="entry name" value="PucR_C-HTH_sf"/>
</dbReference>
<feature type="domain" description="PucR C-terminal helix-turn-helix" evidence="2">
    <location>
        <begin position="432"/>
        <end position="489"/>
    </location>
</feature>
<evidence type="ECO:0000313" key="3">
    <source>
        <dbReference type="EMBL" id="MVU76392.1"/>
    </source>
</evidence>
<proteinExistence type="predicted"/>
<evidence type="ECO:0000259" key="2">
    <source>
        <dbReference type="Pfam" id="PF13556"/>
    </source>
</evidence>
<gene>
    <name evidence="3" type="ORF">GPX89_03930</name>
</gene>
<dbReference type="Pfam" id="PF07905">
    <property type="entry name" value="PucR"/>
    <property type="match status" value="1"/>
</dbReference>
<evidence type="ECO:0008006" key="5">
    <source>
        <dbReference type="Google" id="ProtNLM"/>
    </source>
</evidence>
<protein>
    <recommendedName>
        <fullName evidence="5">PucR family transcriptional regulator</fullName>
    </recommendedName>
</protein>
<dbReference type="InterPro" id="IPR051448">
    <property type="entry name" value="CdaR-like_regulators"/>
</dbReference>
<feature type="domain" description="Purine catabolism PurC-like" evidence="1">
    <location>
        <begin position="5"/>
        <end position="121"/>
    </location>
</feature>
<dbReference type="InterPro" id="IPR012914">
    <property type="entry name" value="PucR_dom"/>
</dbReference>
<dbReference type="AlphaFoldDB" id="A0A7K1UPX2"/>
<organism evidence="3 4">
    <name type="scientific">Nocardia terrae</name>
    <dbReference type="NCBI Taxonomy" id="2675851"/>
    <lineage>
        <taxon>Bacteria</taxon>
        <taxon>Bacillati</taxon>
        <taxon>Actinomycetota</taxon>
        <taxon>Actinomycetes</taxon>
        <taxon>Mycobacteriales</taxon>
        <taxon>Nocardiaceae</taxon>
        <taxon>Nocardia</taxon>
    </lineage>
</organism>